<dbReference type="Pfam" id="PF12854">
    <property type="entry name" value="PPR_1"/>
    <property type="match status" value="1"/>
</dbReference>
<dbReference type="CDD" id="cd18791">
    <property type="entry name" value="SF2_C_RHA"/>
    <property type="match status" value="1"/>
</dbReference>
<accession>A0AAP0PFS1</accession>
<feature type="repeat" description="PPR" evidence="2">
    <location>
        <begin position="551"/>
        <end position="585"/>
    </location>
</feature>
<feature type="repeat" description="PPR" evidence="2">
    <location>
        <begin position="481"/>
        <end position="515"/>
    </location>
</feature>
<organism evidence="4 5">
    <name type="scientific">Stephania cephalantha</name>
    <dbReference type="NCBI Taxonomy" id="152367"/>
    <lineage>
        <taxon>Eukaryota</taxon>
        <taxon>Viridiplantae</taxon>
        <taxon>Streptophyta</taxon>
        <taxon>Embryophyta</taxon>
        <taxon>Tracheophyta</taxon>
        <taxon>Spermatophyta</taxon>
        <taxon>Magnoliopsida</taxon>
        <taxon>Ranunculales</taxon>
        <taxon>Menispermaceae</taxon>
        <taxon>Menispermoideae</taxon>
        <taxon>Cissampelideae</taxon>
        <taxon>Stephania</taxon>
    </lineage>
</organism>
<dbReference type="Gene3D" id="3.40.50.300">
    <property type="entry name" value="P-loop containing nucleotide triphosphate hydrolases"/>
    <property type="match status" value="1"/>
</dbReference>
<dbReference type="Pfam" id="PF13041">
    <property type="entry name" value="PPR_2"/>
    <property type="match status" value="5"/>
</dbReference>
<keyword evidence="5" id="KW-1185">Reference proteome</keyword>
<dbReference type="Pfam" id="PF23276">
    <property type="entry name" value="TPR_24"/>
    <property type="match status" value="1"/>
</dbReference>
<evidence type="ECO:0000256" key="2">
    <source>
        <dbReference type="PROSITE-ProRule" id="PRU00708"/>
    </source>
</evidence>
<feature type="domain" description="Pentatricopeptide repeat-containing protein-mitochondrial" evidence="3">
    <location>
        <begin position="713"/>
        <end position="814"/>
    </location>
</feature>
<feature type="repeat" description="PPR" evidence="2">
    <location>
        <begin position="411"/>
        <end position="445"/>
    </location>
</feature>
<feature type="repeat" description="PPR" evidence="2">
    <location>
        <begin position="761"/>
        <end position="795"/>
    </location>
</feature>
<feature type="repeat" description="PPR" evidence="2">
    <location>
        <begin position="586"/>
        <end position="620"/>
    </location>
</feature>
<protein>
    <recommendedName>
        <fullName evidence="3">Pentatricopeptide repeat-containing protein-mitochondrial domain-containing protein</fullName>
    </recommendedName>
</protein>
<dbReference type="Pfam" id="PF01535">
    <property type="entry name" value="PPR"/>
    <property type="match status" value="3"/>
</dbReference>
<comment type="caution">
    <text evidence="4">The sequence shown here is derived from an EMBL/GenBank/DDBJ whole genome shotgun (WGS) entry which is preliminary data.</text>
</comment>
<dbReference type="PANTHER" id="PTHR47932:SF2">
    <property type="entry name" value="OS10G0484300 PROTEIN"/>
    <property type="match status" value="1"/>
</dbReference>
<dbReference type="SUPFAM" id="SSF48452">
    <property type="entry name" value="TPR-like"/>
    <property type="match status" value="1"/>
</dbReference>
<dbReference type="NCBIfam" id="TIGR00756">
    <property type="entry name" value="PPR"/>
    <property type="match status" value="14"/>
</dbReference>
<dbReference type="SUPFAM" id="SSF52540">
    <property type="entry name" value="P-loop containing nucleoside triphosphate hydrolases"/>
    <property type="match status" value="1"/>
</dbReference>
<feature type="repeat" description="PPR" evidence="2">
    <location>
        <begin position="306"/>
        <end position="340"/>
    </location>
</feature>
<evidence type="ECO:0000259" key="3">
    <source>
        <dbReference type="Pfam" id="PF23276"/>
    </source>
</evidence>
<keyword evidence="1" id="KW-0677">Repeat</keyword>
<dbReference type="PROSITE" id="PS51375">
    <property type="entry name" value="PPR"/>
    <property type="match status" value="16"/>
</dbReference>
<feature type="repeat" description="PPR" evidence="2">
    <location>
        <begin position="621"/>
        <end position="655"/>
    </location>
</feature>
<gene>
    <name evidence="4" type="ORF">Scep_010915</name>
</gene>
<dbReference type="PANTHER" id="PTHR47932">
    <property type="entry name" value="ATPASE EXPRESSION PROTEIN 3"/>
    <property type="match status" value="1"/>
</dbReference>
<evidence type="ECO:0000313" key="5">
    <source>
        <dbReference type="Proteomes" id="UP001419268"/>
    </source>
</evidence>
<reference evidence="4 5" key="1">
    <citation type="submission" date="2024-01" db="EMBL/GenBank/DDBJ databases">
        <title>Genome assemblies of Stephania.</title>
        <authorList>
            <person name="Yang L."/>
        </authorList>
    </citation>
    <scope>NUCLEOTIDE SEQUENCE [LARGE SCALE GENOMIC DNA]</scope>
    <source>
        <strain evidence="4">JXDWG</strain>
        <tissue evidence="4">Leaf</tissue>
    </source>
</reference>
<feature type="repeat" description="PPR" evidence="2">
    <location>
        <begin position="656"/>
        <end position="690"/>
    </location>
</feature>
<dbReference type="EMBL" id="JBBNAG010000004">
    <property type="protein sequence ID" value="KAK9141234.1"/>
    <property type="molecule type" value="Genomic_DNA"/>
</dbReference>
<feature type="repeat" description="PPR" evidence="2">
    <location>
        <begin position="726"/>
        <end position="760"/>
    </location>
</feature>
<dbReference type="Gene3D" id="1.25.40.10">
    <property type="entry name" value="Tetratricopeptide repeat domain"/>
    <property type="match status" value="6"/>
</dbReference>
<dbReference type="Proteomes" id="UP001419268">
    <property type="component" value="Unassembled WGS sequence"/>
</dbReference>
<dbReference type="InterPro" id="IPR002885">
    <property type="entry name" value="PPR_rpt"/>
</dbReference>
<proteinExistence type="predicted"/>
<dbReference type="InterPro" id="IPR057027">
    <property type="entry name" value="TPR_mt"/>
</dbReference>
<dbReference type="AlphaFoldDB" id="A0AAP0PFS1"/>
<dbReference type="InterPro" id="IPR011990">
    <property type="entry name" value="TPR-like_helical_dom_sf"/>
</dbReference>
<feature type="repeat" description="PPR" evidence="2">
    <location>
        <begin position="271"/>
        <end position="305"/>
    </location>
</feature>
<feature type="repeat" description="PPR" evidence="2">
    <location>
        <begin position="446"/>
        <end position="480"/>
    </location>
</feature>
<feature type="repeat" description="PPR" evidence="2">
    <location>
        <begin position="341"/>
        <end position="375"/>
    </location>
</feature>
<sequence length="1011" mass="114179">MFQHCRRWKPLLLSQKTLNLSSYNSMILSRPSFSAVALQDLCTSHLVDPVEEIVEGLKSFGSKDFLNSNHVRTLISCLNNLQVEHILYDLGKAKPDSALFFFDSLRNEYGFHLSRVSQLIVCHIFARKGHLKALRIVLRQILDEEDGGHSSAPSLCNLLWRIFKEWDYNELVWDMLANVYSRLELVDDAFYILGRMKDLKFQPSISTYDSLMYSLKHSNRICDIYEKIKASGVPLSKYTDSIFVDGLCKQFRLREAIEFFWETEGKKIRPSLVSFNSLLSGLCSFGFVDIAKSFFCMMLKFGVIPDEYSYNTLIHGLFELGSVEEALKFYNNMQRHGVEPDVVTYNTIANGFQLLGLVNEAWEIIHMMLMKGLDLDQVTYTILICGHCRKNNIEGGLKLREEMLAKGFKLSIVTYSILLNCLFRSGHFNQAMELLDEMQALGLDPDLITYSTLIYGFCKQGELENAIQLYREMQFKGINTNSFAHNAILCALCRKGLVIEAKACFDTLTENGLATDVISYNIMIDGFAKLGKLNEAMQLYDKIFERGMSPTVVTYNSLINGHCKKGRLVEAERLLQRLLAGGLAPSAITYSTLMDAYSREGKIDDMLQLLNVMKAKAVIPTTITYTIIIKGLCKQRRFQESENFLKEMHDSGLFIDQITYNTLIQGFCEAKDMTRAFHMHNSMQSRNLQPTPVTYNLLISGLCMCGELKEADKLLAALSEQNIRLTKPAYTTLIKAYCVKGNSLNAISLFKTMVDMGYEVSIKDYAAVINRLCKRCLVHEAKMFLSMMLKEGIFPDKDMCSVMISAFSSQGDLCSVSELVAMMEVDINSHFKNYSTSTRQSLEAWSGTHVDLGVVSEATIKYISFHEGEGAILVYLTGWDEIFKLLDKIKGNKLLGNSSKFLVLPLHGSMPTVNQREIFDRPPSSMRKIVLATSSITIDDVVYVIDCGKAKETSYDAFNKLACLLPSWISKASAHPTTAITNLKVTPEKSLKTLSTQSLQECPITFKFSDA</sequence>
<dbReference type="InterPro" id="IPR027417">
    <property type="entry name" value="P-loop_NTPase"/>
</dbReference>
<name>A0AAP0PFS1_9MAGN</name>
<feature type="repeat" description="PPR" evidence="2">
    <location>
        <begin position="516"/>
        <end position="550"/>
    </location>
</feature>
<feature type="repeat" description="PPR" evidence="2">
    <location>
        <begin position="169"/>
        <end position="203"/>
    </location>
</feature>
<feature type="repeat" description="PPR" evidence="2">
    <location>
        <begin position="376"/>
        <end position="410"/>
    </location>
</feature>
<evidence type="ECO:0000256" key="1">
    <source>
        <dbReference type="ARBA" id="ARBA00022737"/>
    </source>
</evidence>
<evidence type="ECO:0000313" key="4">
    <source>
        <dbReference type="EMBL" id="KAK9141234.1"/>
    </source>
</evidence>
<dbReference type="GO" id="GO:0003729">
    <property type="term" value="F:mRNA binding"/>
    <property type="evidence" value="ECO:0007669"/>
    <property type="project" value="TreeGrafter"/>
</dbReference>
<feature type="repeat" description="PPR" evidence="2">
    <location>
        <begin position="691"/>
        <end position="725"/>
    </location>
</feature>